<evidence type="ECO:0000313" key="2">
    <source>
        <dbReference type="Proteomes" id="UP000092504"/>
    </source>
</evidence>
<name>A0A1B8P0A6_HALEL</name>
<comment type="caution">
    <text evidence="1">The sequence shown here is derived from an EMBL/GenBank/DDBJ whole genome shotgun (WGS) entry which is preliminary data.</text>
</comment>
<accession>A0A1B8P0A6</accession>
<organism evidence="1 2">
    <name type="scientific">Halomonas elongata</name>
    <dbReference type="NCBI Taxonomy" id="2746"/>
    <lineage>
        <taxon>Bacteria</taxon>
        <taxon>Pseudomonadati</taxon>
        <taxon>Pseudomonadota</taxon>
        <taxon>Gammaproteobacteria</taxon>
        <taxon>Oceanospirillales</taxon>
        <taxon>Halomonadaceae</taxon>
        <taxon>Halomonas</taxon>
    </lineage>
</organism>
<dbReference type="Proteomes" id="UP000092504">
    <property type="component" value="Unassembled WGS sequence"/>
</dbReference>
<evidence type="ECO:0008006" key="3">
    <source>
        <dbReference type="Google" id="ProtNLM"/>
    </source>
</evidence>
<sequence>MTLKTLPAAPAARRVRASSTISPRALQAWNPGIRSAMDDDANTITIYDPIGEDMWGEGVTAKRIAGALRSIGKGNPVNVNINSPGGNFFEGWRSTTCSASTTVQST</sequence>
<dbReference type="AlphaFoldDB" id="A0A1B8P0A6"/>
<dbReference type="EMBL" id="MAJD01000002">
    <property type="protein sequence ID" value="OBX35658.1"/>
    <property type="molecule type" value="Genomic_DNA"/>
</dbReference>
<gene>
    <name evidence="1" type="ORF">A8U91_04732</name>
</gene>
<evidence type="ECO:0000313" key="1">
    <source>
        <dbReference type="EMBL" id="OBX35658.1"/>
    </source>
</evidence>
<reference evidence="1 2" key="1">
    <citation type="submission" date="2016-06" db="EMBL/GenBank/DDBJ databases">
        <title>Genome sequence of halotolerant plant growth promoting strain of Halomonas elongata HEK1 isolated from salterns of Rann of Kutch, Gujarat, India.</title>
        <authorList>
            <person name="Gaba S."/>
            <person name="Singh R.N."/>
            <person name="Abrol S."/>
            <person name="Kaushik R."/>
            <person name="Saxena A.K."/>
        </authorList>
    </citation>
    <scope>NUCLEOTIDE SEQUENCE [LARGE SCALE GENOMIC DNA]</scope>
    <source>
        <strain evidence="1 2">HEK1</strain>
    </source>
</reference>
<dbReference type="PATRIC" id="fig|2746.7.peg.4879"/>
<dbReference type="SUPFAM" id="SSF52096">
    <property type="entry name" value="ClpP/crotonase"/>
    <property type="match status" value="1"/>
</dbReference>
<dbReference type="InterPro" id="IPR029045">
    <property type="entry name" value="ClpP/crotonase-like_dom_sf"/>
</dbReference>
<proteinExistence type="predicted"/>
<protein>
    <recommendedName>
        <fullName evidence="3">ATP-dependent Clp protease proteolytic subunit</fullName>
    </recommendedName>
</protein>